<protein>
    <submittedName>
        <fullName evidence="2">Antibiotic biosynthesis monooxygenase</fullName>
    </submittedName>
</protein>
<keyword evidence="2" id="KW-0503">Monooxygenase</keyword>
<evidence type="ECO:0000259" key="1">
    <source>
        <dbReference type="PROSITE" id="PS51725"/>
    </source>
</evidence>
<dbReference type="Proteomes" id="UP001198862">
    <property type="component" value="Unassembled WGS sequence"/>
</dbReference>
<comment type="caution">
    <text evidence="2">The sequence shown here is derived from an EMBL/GenBank/DDBJ whole genome shotgun (WGS) entry which is preliminary data.</text>
</comment>
<organism evidence="2 3">
    <name type="scientific">Reyranella aquatilis</name>
    <dbReference type="NCBI Taxonomy" id="2035356"/>
    <lineage>
        <taxon>Bacteria</taxon>
        <taxon>Pseudomonadati</taxon>
        <taxon>Pseudomonadota</taxon>
        <taxon>Alphaproteobacteria</taxon>
        <taxon>Hyphomicrobiales</taxon>
        <taxon>Reyranellaceae</taxon>
        <taxon>Reyranella</taxon>
    </lineage>
</organism>
<feature type="domain" description="ABM" evidence="1">
    <location>
        <begin position="1"/>
        <end position="70"/>
    </location>
</feature>
<dbReference type="SUPFAM" id="SSF54909">
    <property type="entry name" value="Dimeric alpha+beta barrel"/>
    <property type="match status" value="1"/>
</dbReference>
<gene>
    <name evidence="2" type="ORF">LJ725_05250</name>
</gene>
<keyword evidence="3" id="KW-1185">Reference proteome</keyword>
<evidence type="ECO:0000313" key="2">
    <source>
        <dbReference type="EMBL" id="MCC8428360.1"/>
    </source>
</evidence>
<sequence length="82" mass="9401">MARPMIEASRAEAGCAGYDYAFDMLEPGLMRVREWWKDEQALKDHFATPHMAVFLKALRDLKPKSVTIRCHELGPERPMPNA</sequence>
<evidence type="ECO:0000313" key="3">
    <source>
        <dbReference type="Proteomes" id="UP001198862"/>
    </source>
</evidence>
<dbReference type="Pfam" id="PF03992">
    <property type="entry name" value="ABM"/>
    <property type="match status" value="1"/>
</dbReference>
<dbReference type="PROSITE" id="PS51725">
    <property type="entry name" value="ABM"/>
    <property type="match status" value="1"/>
</dbReference>
<dbReference type="InterPro" id="IPR007138">
    <property type="entry name" value="ABM_dom"/>
</dbReference>
<name>A0ABS8KQM1_9HYPH</name>
<dbReference type="GO" id="GO:0004497">
    <property type="term" value="F:monooxygenase activity"/>
    <property type="evidence" value="ECO:0007669"/>
    <property type="project" value="UniProtKB-KW"/>
</dbReference>
<proteinExistence type="predicted"/>
<dbReference type="Gene3D" id="3.30.70.100">
    <property type="match status" value="1"/>
</dbReference>
<keyword evidence="2" id="KW-0560">Oxidoreductase</keyword>
<dbReference type="InterPro" id="IPR011008">
    <property type="entry name" value="Dimeric_a/b-barrel"/>
</dbReference>
<reference evidence="2 3" key="1">
    <citation type="submission" date="2021-11" db="EMBL/GenBank/DDBJ databases">
        <authorList>
            <person name="Lee D.-H."/>
            <person name="Kim S.-B."/>
        </authorList>
    </citation>
    <scope>NUCLEOTIDE SEQUENCE [LARGE SCALE GENOMIC DNA]</scope>
    <source>
        <strain evidence="2 3">KCTC 52223</strain>
    </source>
</reference>
<accession>A0ABS8KQM1</accession>
<dbReference type="EMBL" id="JAJISD010000001">
    <property type="protein sequence ID" value="MCC8428360.1"/>
    <property type="molecule type" value="Genomic_DNA"/>
</dbReference>